<organism evidence="9 10">
    <name type="scientific">Penicillium flavigenum</name>
    <dbReference type="NCBI Taxonomy" id="254877"/>
    <lineage>
        <taxon>Eukaryota</taxon>
        <taxon>Fungi</taxon>
        <taxon>Dikarya</taxon>
        <taxon>Ascomycota</taxon>
        <taxon>Pezizomycotina</taxon>
        <taxon>Eurotiomycetes</taxon>
        <taxon>Eurotiomycetidae</taxon>
        <taxon>Eurotiales</taxon>
        <taxon>Aspergillaceae</taxon>
        <taxon>Penicillium</taxon>
    </lineage>
</organism>
<evidence type="ECO:0000256" key="2">
    <source>
        <dbReference type="ARBA" id="ARBA00007282"/>
    </source>
</evidence>
<evidence type="ECO:0000313" key="10">
    <source>
        <dbReference type="Proteomes" id="UP000191342"/>
    </source>
</evidence>
<sequence length="459" mass="52178">MIPLTHLWDWDLAATTSLHSQSVRVLLQALPYSALIGHYIVSSVSLIYTRRDSLSRRFSLLPLLFLFIVQASLSPLLSINRIGKACLAMAAFMNLLHTFNLLILLGVDAADIENEVLSRPPTYMYEKVAGALYLLCSYRGIRTKWQAKNTPRFPSFFEYSKDPNPLQFCVRQGAIAVWQLLANAVILLYLQNGVPPKSTCVQVIPAVVEFLGLKLAVWPVAWLSFFRMLIDSTYRLVSVVSVATGISAPTHWPPAFNSILDVWTLRRFWGLYWHQWMRWPFTAAATLFTQRVLRMSRPAFLKRYIHTFCVFTLSGLLHLVNDIFLGVPWQQSGSLLFFCSFTLGFVIEDSIKALWVRFERRSEPKDLGEVSMQMNHKGQAAKATARSTRVWQKVLGAFWVWSWMSVTTPVYVVPMIQSACHHGVVSDMLQITQYVDPGMGVLALGIGALFFWLNFRVAL</sequence>
<evidence type="ECO:0000259" key="8">
    <source>
        <dbReference type="Pfam" id="PF13813"/>
    </source>
</evidence>
<feature type="transmembrane region" description="Helical" evidence="7">
    <location>
        <begin position="29"/>
        <end position="48"/>
    </location>
</feature>
<keyword evidence="4 7" id="KW-0812">Transmembrane</keyword>
<keyword evidence="6 7" id="KW-0472">Membrane</keyword>
<proteinExistence type="inferred from homology"/>
<feature type="transmembrane region" description="Helical" evidence="7">
    <location>
        <begin position="437"/>
        <end position="455"/>
    </location>
</feature>
<feature type="domain" description="Wax synthase" evidence="8">
    <location>
        <begin position="252"/>
        <end position="339"/>
    </location>
</feature>
<accession>A0A1V6SL62</accession>
<evidence type="ECO:0000313" key="9">
    <source>
        <dbReference type="EMBL" id="OQE14801.1"/>
    </source>
</evidence>
<evidence type="ECO:0000256" key="1">
    <source>
        <dbReference type="ARBA" id="ARBA00004141"/>
    </source>
</evidence>
<dbReference type="InterPro" id="IPR032805">
    <property type="entry name" value="Wax_synthase_dom"/>
</dbReference>
<gene>
    <name evidence="9" type="ORF">PENFLA_c035G11100</name>
</gene>
<reference evidence="10" key="1">
    <citation type="journal article" date="2017" name="Nat. Microbiol.">
        <title>Global analysis of biosynthetic gene clusters reveals vast potential of secondary metabolite production in Penicillium species.</title>
        <authorList>
            <person name="Nielsen J.C."/>
            <person name="Grijseels S."/>
            <person name="Prigent S."/>
            <person name="Ji B."/>
            <person name="Dainat J."/>
            <person name="Nielsen K.F."/>
            <person name="Frisvad J.C."/>
            <person name="Workman M."/>
            <person name="Nielsen J."/>
        </authorList>
    </citation>
    <scope>NUCLEOTIDE SEQUENCE [LARGE SCALE GENOMIC DNA]</scope>
    <source>
        <strain evidence="10">IBT 14082</strain>
    </source>
</reference>
<evidence type="ECO:0000256" key="6">
    <source>
        <dbReference type="ARBA" id="ARBA00023136"/>
    </source>
</evidence>
<comment type="similarity">
    <text evidence="2">Belongs to the wax synthase family.</text>
</comment>
<feature type="transmembrane region" description="Helical" evidence="7">
    <location>
        <begin position="335"/>
        <end position="355"/>
    </location>
</feature>
<feature type="transmembrane region" description="Helical" evidence="7">
    <location>
        <begin position="173"/>
        <end position="191"/>
    </location>
</feature>
<feature type="transmembrane region" description="Helical" evidence="7">
    <location>
        <begin position="85"/>
        <end position="107"/>
    </location>
</feature>
<dbReference type="Pfam" id="PF13813">
    <property type="entry name" value="MBOAT_2"/>
    <property type="match status" value="1"/>
</dbReference>
<dbReference type="PANTHER" id="PTHR31595">
    <property type="entry name" value="LONG-CHAIN-ALCOHOL O-FATTY-ACYLTRANSFERASE 3-RELATED"/>
    <property type="match status" value="1"/>
</dbReference>
<dbReference type="PANTHER" id="PTHR31595:SF27">
    <property type="entry name" value="WAX SYNTHASE DOMAIN-CONTAINING PROTEIN-RELATED"/>
    <property type="match status" value="1"/>
</dbReference>
<dbReference type="GO" id="GO:0008374">
    <property type="term" value="F:O-acyltransferase activity"/>
    <property type="evidence" value="ECO:0007669"/>
    <property type="project" value="InterPro"/>
</dbReference>
<name>A0A1V6SL62_9EURO</name>
<feature type="transmembrane region" description="Helical" evidence="7">
    <location>
        <begin position="305"/>
        <end position="329"/>
    </location>
</feature>
<evidence type="ECO:0000256" key="3">
    <source>
        <dbReference type="ARBA" id="ARBA00022679"/>
    </source>
</evidence>
<dbReference type="GO" id="GO:0016020">
    <property type="term" value="C:membrane"/>
    <property type="evidence" value="ECO:0007669"/>
    <property type="project" value="UniProtKB-SubCell"/>
</dbReference>
<feature type="transmembrane region" description="Helical" evidence="7">
    <location>
        <begin position="394"/>
        <end position="417"/>
    </location>
</feature>
<evidence type="ECO:0000256" key="4">
    <source>
        <dbReference type="ARBA" id="ARBA00022692"/>
    </source>
</evidence>
<dbReference type="GO" id="GO:0006629">
    <property type="term" value="P:lipid metabolic process"/>
    <property type="evidence" value="ECO:0007669"/>
    <property type="project" value="InterPro"/>
</dbReference>
<dbReference type="OrthoDB" id="1077582at2759"/>
<comment type="subcellular location">
    <subcellularLocation>
        <location evidence="1">Membrane</location>
        <topology evidence="1">Multi-pass membrane protein</topology>
    </subcellularLocation>
</comment>
<keyword evidence="5 7" id="KW-1133">Transmembrane helix</keyword>
<feature type="transmembrane region" description="Helical" evidence="7">
    <location>
        <begin position="60"/>
        <end position="79"/>
    </location>
</feature>
<comment type="caution">
    <text evidence="9">The sequence shown here is derived from an EMBL/GenBank/DDBJ whole genome shotgun (WGS) entry which is preliminary data.</text>
</comment>
<protein>
    <recommendedName>
        <fullName evidence="8">Wax synthase domain-containing protein</fullName>
    </recommendedName>
</protein>
<keyword evidence="3" id="KW-0808">Transferase</keyword>
<dbReference type="Proteomes" id="UP000191342">
    <property type="component" value="Unassembled WGS sequence"/>
</dbReference>
<evidence type="ECO:0000256" key="7">
    <source>
        <dbReference type="SAM" id="Phobius"/>
    </source>
</evidence>
<keyword evidence="10" id="KW-1185">Reference proteome</keyword>
<feature type="transmembrane region" description="Helical" evidence="7">
    <location>
        <begin position="203"/>
        <end position="226"/>
    </location>
</feature>
<evidence type="ECO:0000256" key="5">
    <source>
        <dbReference type="ARBA" id="ARBA00022989"/>
    </source>
</evidence>
<dbReference type="EMBL" id="MLQL01000035">
    <property type="protein sequence ID" value="OQE14801.1"/>
    <property type="molecule type" value="Genomic_DNA"/>
</dbReference>
<dbReference type="InterPro" id="IPR044851">
    <property type="entry name" value="Wax_synthase"/>
</dbReference>
<dbReference type="AlphaFoldDB" id="A0A1V6SL62"/>